<evidence type="ECO:0000313" key="8">
    <source>
        <dbReference type="EMBL" id="EXU96467.1"/>
    </source>
</evidence>
<dbReference type="Proteomes" id="UP000030151">
    <property type="component" value="Unassembled WGS sequence"/>
</dbReference>
<dbReference type="Pfam" id="PF00743">
    <property type="entry name" value="FMO-like"/>
    <property type="match status" value="2"/>
</dbReference>
<evidence type="ECO:0000256" key="6">
    <source>
        <dbReference type="ARBA" id="ARBA00023002"/>
    </source>
</evidence>
<dbReference type="Gene3D" id="3.50.50.60">
    <property type="entry name" value="FAD/NAD(P)-binding domain"/>
    <property type="match status" value="2"/>
</dbReference>
<dbReference type="GO" id="GO:0050660">
    <property type="term" value="F:flavin adenine dinucleotide binding"/>
    <property type="evidence" value="ECO:0007669"/>
    <property type="project" value="InterPro"/>
</dbReference>
<comment type="caution">
    <text evidence="8">The sequence shown here is derived from an EMBL/GenBank/DDBJ whole genome shotgun (WGS) entry which is preliminary data.</text>
</comment>
<evidence type="ECO:0000256" key="3">
    <source>
        <dbReference type="ARBA" id="ARBA00022630"/>
    </source>
</evidence>
<keyword evidence="3" id="KW-0285">Flavoprotein</keyword>
<evidence type="ECO:0000313" key="9">
    <source>
        <dbReference type="Proteomes" id="UP000030151"/>
    </source>
</evidence>
<dbReference type="OrthoDB" id="66881at2759"/>
<dbReference type="HOGENOM" id="CLU_006909_5_3_1"/>
<dbReference type="InterPro" id="IPR050346">
    <property type="entry name" value="FMO-like"/>
</dbReference>
<dbReference type="GO" id="GO:0004499">
    <property type="term" value="F:N,N-dimethylaniline monooxygenase activity"/>
    <property type="evidence" value="ECO:0007669"/>
    <property type="project" value="InterPro"/>
</dbReference>
<evidence type="ECO:0000256" key="2">
    <source>
        <dbReference type="ARBA" id="ARBA00009183"/>
    </source>
</evidence>
<organism evidence="8 9">
    <name type="scientific">Metarhizium robertsii</name>
    <dbReference type="NCBI Taxonomy" id="568076"/>
    <lineage>
        <taxon>Eukaryota</taxon>
        <taxon>Fungi</taxon>
        <taxon>Dikarya</taxon>
        <taxon>Ascomycota</taxon>
        <taxon>Pezizomycotina</taxon>
        <taxon>Sordariomycetes</taxon>
        <taxon>Hypocreomycetidae</taxon>
        <taxon>Hypocreales</taxon>
        <taxon>Clavicipitaceae</taxon>
        <taxon>Metarhizium</taxon>
    </lineage>
</organism>
<gene>
    <name evidence="8" type="ORF">X797_010428</name>
</gene>
<protein>
    <submittedName>
        <fullName evidence="8">Flavin-binding monooxygenase-like protein</fullName>
    </submittedName>
</protein>
<evidence type="ECO:0000256" key="5">
    <source>
        <dbReference type="ARBA" id="ARBA00022857"/>
    </source>
</evidence>
<proteinExistence type="inferred from homology"/>
<comment type="similarity">
    <text evidence="2">Belongs to the FMO family.</text>
</comment>
<evidence type="ECO:0000256" key="7">
    <source>
        <dbReference type="ARBA" id="ARBA00023033"/>
    </source>
</evidence>
<keyword evidence="5" id="KW-0521">NADP</keyword>
<dbReference type="EMBL" id="JELW01000049">
    <property type="protein sequence ID" value="EXU96467.1"/>
    <property type="molecule type" value="Genomic_DNA"/>
</dbReference>
<name>A0A0A1UPA3_9HYPO</name>
<sequence length="542" mass="61825">MSCISLRRFGHQIGCNYWRRTRWYFFLPLNLTLRNGAGLIVKLIGAIAASALKAENYFDRIRVFERRESAGGTWIHDEDPGSNHPVYPGKLPTETDQPLDIPHDLPQITPHIRRERWTATPIYNMLTTNVPDIAMCFSDSRFAYGPFVPHYVARQYVENYFAIHQTDSFLELNTTVEDLSSVSLPAPSGARGWKLTLRKHDATRNLDVWREEFYDAVVLANGHYSVPYVRIQLAPKNMEARGKLTQRQVPQVPGLEAYMAKFPGRVSHSKFYRSPLLYEHKRVIVVGNSASGHDVAADLVSAAQHPVHVSRRSKSKWDGDEPPPGISWKPTIREFQPDGRVVFADDTYLDNVDAVIYCTGYKASFPFWNEKANRQPLWDYKADKLVKSYRHTFFRDYSNLGIVGLPRTLTFRSFEYQAIALARLWSNRNSIPLPSREEQEAWEVQQAEKTTSRGAKFHDVPWENGETAEYLGYLFDIAGLGTLSGEGRIPPALGRDLVWAIENIHKYPEHSARDTKKGVGGDCMEEGWVLVPNGRRSHLGFI</sequence>
<keyword evidence="4" id="KW-0274">FAD</keyword>
<dbReference type="GO" id="GO:0050661">
    <property type="term" value="F:NADP binding"/>
    <property type="evidence" value="ECO:0007669"/>
    <property type="project" value="InterPro"/>
</dbReference>
<reference evidence="8 9" key="1">
    <citation type="submission" date="2014-02" db="EMBL/GenBank/DDBJ databases">
        <title>The genome sequence of the entomopathogenic fungus Metarhizium robertsii ARSEF 2575.</title>
        <authorList>
            <person name="Giuliano Garisto Donzelli B."/>
            <person name="Roe B.A."/>
            <person name="Macmil S.L."/>
            <person name="Krasnoff S.B."/>
            <person name="Gibson D.M."/>
        </authorList>
    </citation>
    <scope>NUCLEOTIDE SEQUENCE [LARGE SCALE GENOMIC DNA]</scope>
    <source>
        <strain evidence="8 9">ARSEF 2575</strain>
    </source>
</reference>
<keyword evidence="7 8" id="KW-0503">Monooxygenase</keyword>
<dbReference type="eggNOG" id="KOG1399">
    <property type="taxonomic scope" value="Eukaryota"/>
</dbReference>
<dbReference type="InterPro" id="IPR036188">
    <property type="entry name" value="FAD/NAD-bd_sf"/>
</dbReference>
<dbReference type="PANTHER" id="PTHR23023">
    <property type="entry name" value="DIMETHYLANILINE MONOOXYGENASE"/>
    <property type="match status" value="1"/>
</dbReference>
<evidence type="ECO:0000256" key="1">
    <source>
        <dbReference type="ARBA" id="ARBA00001974"/>
    </source>
</evidence>
<dbReference type="SUPFAM" id="SSF51905">
    <property type="entry name" value="FAD/NAD(P)-binding domain"/>
    <property type="match status" value="2"/>
</dbReference>
<evidence type="ECO:0000256" key="4">
    <source>
        <dbReference type="ARBA" id="ARBA00022827"/>
    </source>
</evidence>
<dbReference type="AlphaFoldDB" id="A0A0A1UPA3"/>
<comment type="cofactor">
    <cofactor evidence="1">
        <name>FAD</name>
        <dbReference type="ChEBI" id="CHEBI:57692"/>
    </cofactor>
</comment>
<dbReference type="FunFam" id="3.50.50.60:FF:000138">
    <property type="entry name" value="Flavin-containing monooxygenase"/>
    <property type="match status" value="1"/>
</dbReference>
<keyword evidence="6" id="KW-0560">Oxidoreductase</keyword>
<accession>A0A0A1UPA3</accession>
<dbReference type="InterPro" id="IPR020946">
    <property type="entry name" value="Flavin_mOase-like"/>
</dbReference>